<protein>
    <recommendedName>
        <fullName evidence="3">Molybdenum hydroxylase</fullName>
    </recommendedName>
</protein>
<organism evidence="1 2">
    <name type="scientific">Candidatus Fischerbacteria bacterium RBG_13_37_8</name>
    <dbReference type="NCBI Taxonomy" id="1817863"/>
    <lineage>
        <taxon>Bacteria</taxon>
        <taxon>Candidatus Fischeribacteriota</taxon>
    </lineage>
</organism>
<gene>
    <name evidence="1" type="ORF">A2Y62_10020</name>
</gene>
<sequence length="265" mass="29123">MKNSNLQGLKICLRSGGDLASGIAYRLCRAGANIVITELPQPKLIRRTVSYGNAIFEGTFEVEGIKAKRVEDRSEIEACWNEKILPVRIDPEETTADEIDASIIIDARMKRRNIGNDLNQKRLIIGIGPGFIVGINCTRAVETVRGHFLGRVIYEGKTQDSHGVPGEINGYSYERLIRSPADGLFLTTKSIGDLIEKDETIATVNGIQVNCEIKGMIRGLLHPDLYVIKGQKIADIDPRCKREYAFTISDKALAVGGGVLEAILN</sequence>
<dbReference type="AlphaFoldDB" id="A0A1F5V5V6"/>
<proteinExistence type="predicted"/>
<dbReference type="STRING" id="1817863.A2Y62_10020"/>
<accession>A0A1F5V5V6</accession>
<dbReference type="InterPro" id="IPR017695">
    <property type="entry name" value="Se-dep_Mo_hydrolase_YqeB"/>
</dbReference>
<name>A0A1F5V5V6_9BACT</name>
<reference evidence="1 2" key="1">
    <citation type="journal article" date="2016" name="Nat. Commun.">
        <title>Thousands of microbial genomes shed light on interconnected biogeochemical processes in an aquifer system.</title>
        <authorList>
            <person name="Anantharaman K."/>
            <person name="Brown C.T."/>
            <person name="Hug L.A."/>
            <person name="Sharon I."/>
            <person name="Castelle C.J."/>
            <person name="Probst A.J."/>
            <person name="Thomas B.C."/>
            <person name="Singh A."/>
            <person name="Wilkins M.J."/>
            <person name="Karaoz U."/>
            <person name="Brodie E.L."/>
            <person name="Williams K.H."/>
            <person name="Hubbard S.S."/>
            <person name="Banfield J.F."/>
        </authorList>
    </citation>
    <scope>NUCLEOTIDE SEQUENCE [LARGE SCALE GENOMIC DNA]</scope>
</reference>
<dbReference type="NCBIfam" id="TIGR03309">
    <property type="entry name" value="matur_yqeB"/>
    <property type="match status" value="1"/>
</dbReference>
<comment type="caution">
    <text evidence="1">The sequence shown here is derived from an EMBL/GenBank/DDBJ whole genome shotgun (WGS) entry which is preliminary data.</text>
</comment>
<evidence type="ECO:0000313" key="1">
    <source>
        <dbReference type="EMBL" id="OGF58813.1"/>
    </source>
</evidence>
<evidence type="ECO:0008006" key="3">
    <source>
        <dbReference type="Google" id="ProtNLM"/>
    </source>
</evidence>
<dbReference type="Proteomes" id="UP000178943">
    <property type="component" value="Unassembled WGS sequence"/>
</dbReference>
<dbReference type="EMBL" id="MFGW01000232">
    <property type="protein sequence ID" value="OGF58813.1"/>
    <property type="molecule type" value="Genomic_DNA"/>
</dbReference>
<evidence type="ECO:0000313" key="2">
    <source>
        <dbReference type="Proteomes" id="UP000178943"/>
    </source>
</evidence>